<comment type="subcellular location">
    <subcellularLocation>
        <location evidence="1">Membrane</location>
        <topology evidence="1">Single-pass membrane protein</topology>
    </subcellularLocation>
</comment>
<feature type="region of interest" description="Disordered" evidence="5">
    <location>
        <begin position="806"/>
        <end position="827"/>
    </location>
</feature>
<evidence type="ECO:0000313" key="7">
    <source>
        <dbReference type="EMBL" id="KAF5330379.1"/>
    </source>
</evidence>
<feature type="region of interest" description="Disordered" evidence="5">
    <location>
        <begin position="680"/>
        <end position="717"/>
    </location>
</feature>
<accession>A0A8H5BVK4</accession>
<keyword evidence="8" id="KW-1185">Reference proteome</keyword>
<keyword evidence="4 6" id="KW-0472">Membrane</keyword>
<proteinExistence type="predicted"/>
<dbReference type="InterPro" id="IPR051694">
    <property type="entry name" value="Immunoregulatory_rcpt-like"/>
</dbReference>
<dbReference type="Proteomes" id="UP000567179">
    <property type="component" value="Unassembled WGS sequence"/>
</dbReference>
<gene>
    <name evidence="7" type="ORF">D9619_005294</name>
</gene>
<feature type="compositionally biased region" description="Polar residues" evidence="5">
    <location>
        <begin position="336"/>
        <end position="346"/>
    </location>
</feature>
<feature type="region of interest" description="Disordered" evidence="5">
    <location>
        <begin position="293"/>
        <end position="346"/>
    </location>
</feature>
<dbReference type="GO" id="GO:0071944">
    <property type="term" value="C:cell periphery"/>
    <property type="evidence" value="ECO:0007669"/>
    <property type="project" value="UniProtKB-ARBA"/>
</dbReference>
<dbReference type="GO" id="GO:0016020">
    <property type="term" value="C:membrane"/>
    <property type="evidence" value="ECO:0007669"/>
    <property type="project" value="UniProtKB-SubCell"/>
</dbReference>
<evidence type="ECO:0000256" key="2">
    <source>
        <dbReference type="ARBA" id="ARBA00022692"/>
    </source>
</evidence>
<evidence type="ECO:0000256" key="6">
    <source>
        <dbReference type="SAM" id="Phobius"/>
    </source>
</evidence>
<protein>
    <submittedName>
        <fullName evidence="7">Uncharacterized protein</fullName>
    </submittedName>
</protein>
<dbReference type="Gene3D" id="2.60.120.260">
    <property type="entry name" value="Galactose-binding domain-like"/>
    <property type="match status" value="2"/>
</dbReference>
<sequence>MDCSVIVDDSDPRIIYGPGGNSWGLFDDNSSYQGTVHQALTGNANLTFPFLGAREIIILGRFVGDNPADTPTYPIFQVDSQNIDCGPNPPQNDGQFFCSTSSLSLEVTNRTVTMFVDPNAAIPQFRIDYIRHGSSSQAAQSENGTVLYLKAPDTTTPGLSFEGDWQYKSIGGSNDIPQTMYTSTPLSKATYSFVGDSFALWGCCMPPGTSGNAANGTYSIDGGNAVSFPIDNRFIQSAECRDEVMLFRTQPGQIQPGNHTLEVVYLGDDTKMPLTLCGLAAVPLDFSVLDPHPSIPQPPPISSSSLSSTTASPPSLSSTPSPSAFPSPFPSAGSSDQGRSANSQQTESHAPVFAGLISAGLIALIILFGGVIWWRRRKRIQQGARKRPSSVDSLLPYAFHPTLGFIDVGKQSVGAPLPASATAPTAPRGSHKGNEPRFGREILVRGIFLGDNNSDSATYPIFQVDSQISLDCTPNPPQEGGQFLCLAPSLPPQITNHKLTMFVNPGVPLSQQFYIDYIRYGSNSQAAQATNKTVIYAQTPDNGTPGLLLEGNWEKRQSLGDGNILGNVMQTSTLASKATYRFGGDSFAWWGCCMPPGTSSNAASGTYTVDGGDPVPFQIDGQSLQGPACDNVRILFQTPSGELQPGNHTIEVVYNGDETKMPLTMCALAATPLDFKVLDVQPPSDNASPPSSTLSPATQATTSALSETNHTHNSDQQGSPRALIIAGIISGVATSLIILFLIVIWWRRRQARKAVQKDRPSYTSSLLPVAFPPALGLIDTDIQTSAILRSLPVSAVTPREISTASFISNKRGRHNGTRSTDTRHESCSQLELRPPSYCTTGSVLNS</sequence>
<keyword evidence="3 6" id="KW-1133">Transmembrane helix</keyword>
<dbReference type="EMBL" id="JAACJJ010000001">
    <property type="protein sequence ID" value="KAF5330379.1"/>
    <property type="molecule type" value="Genomic_DNA"/>
</dbReference>
<name>A0A8H5BVK4_9AGAR</name>
<dbReference type="OrthoDB" id="3052647at2759"/>
<feature type="transmembrane region" description="Helical" evidence="6">
    <location>
        <begin position="722"/>
        <end position="746"/>
    </location>
</feature>
<dbReference type="PANTHER" id="PTHR15549">
    <property type="entry name" value="PAIRED IMMUNOGLOBULIN-LIKE TYPE 2 RECEPTOR"/>
    <property type="match status" value="1"/>
</dbReference>
<dbReference type="AlphaFoldDB" id="A0A8H5BVK4"/>
<evidence type="ECO:0000313" key="8">
    <source>
        <dbReference type="Proteomes" id="UP000567179"/>
    </source>
</evidence>
<organism evidence="7 8">
    <name type="scientific">Psilocybe cf. subviscida</name>
    <dbReference type="NCBI Taxonomy" id="2480587"/>
    <lineage>
        <taxon>Eukaryota</taxon>
        <taxon>Fungi</taxon>
        <taxon>Dikarya</taxon>
        <taxon>Basidiomycota</taxon>
        <taxon>Agaricomycotina</taxon>
        <taxon>Agaricomycetes</taxon>
        <taxon>Agaricomycetidae</taxon>
        <taxon>Agaricales</taxon>
        <taxon>Agaricineae</taxon>
        <taxon>Strophariaceae</taxon>
        <taxon>Psilocybe</taxon>
    </lineage>
</organism>
<evidence type="ECO:0000256" key="4">
    <source>
        <dbReference type="ARBA" id="ARBA00023136"/>
    </source>
</evidence>
<feature type="compositionally biased region" description="Low complexity" evidence="5">
    <location>
        <begin position="687"/>
        <end position="706"/>
    </location>
</feature>
<evidence type="ECO:0000256" key="1">
    <source>
        <dbReference type="ARBA" id="ARBA00004167"/>
    </source>
</evidence>
<evidence type="ECO:0000256" key="5">
    <source>
        <dbReference type="SAM" id="MobiDB-lite"/>
    </source>
</evidence>
<comment type="caution">
    <text evidence="7">The sequence shown here is derived from an EMBL/GenBank/DDBJ whole genome shotgun (WGS) entry which is preliminary data.</text>
</comment>
<feature type="compositionally biased region" description="Low complexity" evidence="5">
    <location>
        <begin position="302"/>
        <end position="322"/>
    </location>
</feature>
<evidence type="ECO:0000256" key="3">
    <source>
        <dbReference type="ARBA" id="ARBA00022989"/>
    </source>
</evidence>
<dbReference type="PANTHER" id="PTHR15549:SF30">
    <property type="entry name" value="MID2 DOMAIN-CONTAINING PROTEIN"/>
    <property type="match status" value="1"/>
</dbReference>
<keyword evidence="2 6" id="KW-0812">Transmembrane</keyword>
<reference evidence="7 8" key="1">
    <citation type="journal article" date="2020" name="ISME J.">
        <title>Uncovering the hidden diversity of litter-decomposition mechanisms in mushroom-forming fungi.</title>
        <authorList>
            <person name="Floudas D."/>
            <person name="Bentzer J."/>
            <person name="Ahren D."/>
            <person name="Johansson T."/>
            <person name="Persson P."/>
            <person name="Tunlid A."/>
        </authorList>
    </citation>
    <scope>NUCLEOTIDE SEQUENCE [LARGE SCALE GENOMIC DNA]</scope>
    <source>
        <strain evidence="7 8">CBS 101986</strain>
    </source>
</reference>
<feature type="transmembrane region" description="Helical" evidence="6">
    <location>
        <begin position="352"/>
        <end position="374"/>
    </location>
</feature>